<dbReference type="CDD" id="cd06453">
    <property type="entry name" value="SufS_like"/>
    <property type="match status" value="1"/>
</dbReference>
<dbReference type="InterPro" id="IPR015422">
    <property type="entry name" value="PyrdxlP-dep_Trfase_small"/>
</dbReference>
<gene>
    <name evidence="8" type="ORF">MGWOODY_Mmi1948</name>
</gene>
<dbReference type="Gene3D" id="3.40.640.10">
    <property type="entry name" value="Type I PLP-dependent aspartate aminotransferase-like (Major domain)"/>
    <property type="match status" value="1"/>
</dbReference>
<dbReference type="NCBIfam" id="TIGR01979">
    <property type="entry name" value="sufS"/>
    <property type="match status" value="1"/>
</dbReference>
<dbReference type="InterPro" id="IPR020578">
    <property type="entry name" value="Aminotrans_V_PyrdxlP_BS"/>
</dbReference>
<dbReference type="Pfam" id="PF00266">
    <property type="entry name" value="Aminotran_5"/>
    <property type="match status" value="1"/>
</dbReference>
<evidence type="ECO:0000256" key="4">
    <source>
        <dbReference type="ARBA" id="ARBA00022679"/>
    </source>
</evidence>
<dbReference type="AlphaFoldDB" id="A0A160VEA4"/>
<dbReference type="InterPro" id="IPR016454">
    <property type="entry name" value="Cysteine_dSase"/>
</dbReference>
<dbReference type="EC" id="2.8.1.7" evidence="3"/>
<evidence type="ECO:0000256" key="2">
    <source>
        <dbReference type="ARBA" id="ARBA00010447"/>
    </source>
</evidence>
<dbReference type="PANTHER" id="PTHR43586:SF8">
    <property type="entry name" value="CYSTEINE DESULFURASE 1, CHLOROPLASTIC"/>
    <property type="match status" value="1"/>
</dbReference>
<dbReference type="GO" id="GO:0031071">
    <property type="term" value="F:cysteine desulfurase activity"/>
    <property type="evidence" value="ECO:0007669"/>
    <property type="project" value="UniProtKB-EC"/>
</dbReference>
<sequence>MLDVASIRKDFPIFNNGDSPLIYLDSASTTQKPQSVIDTITSYYNSYTANIHRALYTIGEKATDEYEKVRKKVKKFLNVPNTHTVVFTGGTTESINLVAHAWGIKFLEEENNVIVSEMEHHSNLVPWQMVTEQKGASLKFIPLTDDGTLNLKELDSYFSSNTKLMSLVHQSNVFGTVNPIKSLIDKAKSIGAITMIDGAQAVPHSKVDITQLDCDFYAFSGHKMTGPTGVGVLIGRTDLLEEMDPFMGGGEMIDVVTMEKSTWNHVPWKFEAGTPNIAQVIGLGAAIDYLISVGLEKIHSHEKELLDYGLNVLAQNKDIILFGHPKNRGAVIPFNVENVHPHDLAKFLDTDGICIRAGHHCAQPIMNQLGVTATARASFYLYNSKEDIDRLAESIEKTARIFA</sequence>
<dbReference type="PANTHER" id="PTHR43586">
    <property type="entry name" value="CYSTEINE DESULFURASE"/>
    <property type="match status" value="1"/>
</dbReference>
<keyword evidence="4 8" id="KW-0808">Transferase</keyword>
<comment type="similarity">
    <text evidence="2">Belongs to the class-V pyridoxal-phosphate-dependent aminotransferase family. Csd subfamily.</text>
</comment>
<dbReference type="InterPro" id="IPR010970">
    <property type="entry name" value="Cys_dSase_SufS"/>
</dbReference>
<evidence type="ECO:0000256" key="5">
    <source>
        <dbReference type="ARBA" id="ARBA00022898"/>
    </source>
</evidence>
<dbReference type="EMBL" id="FAXC01000127">
    <property type="protein sequence ID" value="CUV08785.1"/>
    <property type="molecule type" value="Genomic_DNA"/>
</dbReference>
<dbReference type="GO" id="GO:0006534">
    <property type="term" value="P:cysteine metabolic process"/>
    <property type="evidence" value="ECO:0007669"/>
    <property type="project" value="InterPro"/>
</dbReference>
<dbReference type="InterPro" id="IPR015421">
    <property type="entry name" value="PyrdxlP-dep_Trfase_major"/>
</dbReference>
<evidence type="ECO:0000256" key="1">
    <source>
        <dbReference type="ARBA" id="ARBA00001933"/>
    </source>
</evidence>
<organism evidence="8">
    <name type="scientific">hydrothermal vent metagenome</name>
    <dbReference type="NCBI Taxonomy" id="652676"/>
    <lineage>
        <taxon>unclassified sequences</taxon>
        <taxon>metagenomes</taxon>
        <taxon>ecological metagenomes</taxon>
    </lineage>
</organism>
<comment type="cofactor">
    <cofactor evidence="1">
        <name>pyridoxal 5'-phosphate</name>
        <dbReference type="ChEBI" id="CHEBI:597326"/>
    </cofactor>
</comment>
<dbReference type="SUPFAM" id="SSF53383">
    <property type="entry name" value="PLP-dependent transferases"/>
    <property type="match status" value="1"/>
</dbReference>
<reference evidence="8" key="1">
    <citation type="submission" date="2015-10" db="EMBL/GenBank/DDBJ databases">
        <authorList>
            <person name="Gilbert D.G."/>
        </authorList>
    </citation>
    <scope>NUCLEOTIDE SEQUENCE</scope>
</reference>
<dbReference type="PIRSF" id="PIRSF005572">
    <property type="entry name" value="NifS"/>
    <property type="match status" value="1"/>
</dbReference>
<proteinExistence type="inferred from homology"/>
<evidence type="ECO:0000313" key="8">
    <source>
        <dbReference type="EMBL" id="CUV08785.1"/>
    </source>
</evidence>
<protein>
    <recommendedName>
        <fullName evidence="3">cysteine desulfurase</fullName>
        <ecNumber evidence="3">2.8.1.7</ecNumber>
    </recommendedName>
</protein>
<name>A0A160VEA4_9ZZZZ</name>
<evidence type="ECO:0000256" key="6">
    <source>
        <dbReference type="ARBA" id="ARBA00050776"/>
    </source>
</evidence>
<comment type="catalytic activity">
    <reaction evidence="6">
        <text>(sulfur carrier)-H + L-cysteine = (sulfur carrier)-SH + L-alanine</text>
        <dbReference type="Rhea" id="RHEA:43892"/>
        <dbReference type="Rhea" id="RHEA-COMP:14737"/>
        <dbReference type="Rhea" id="RHEA-COMP:14739"/>
        <dbReference type="ChEBI" id="CHEBI:29917"/>
        <dbReference type="ChEBI" id="CHEBI:35235"/>
        <dbReference type="ChEBI" id="CHEBI:57972"/>
        <dbReference type="ChEBI" id="CHEBI:64428"/>
        <dbReference type="EC" id="2.8.1.7"/>
    </reaction>
</comment>
<dbReference type="PROSITE" id="PS00595">
    <property type="entry name" value="AA_TRANSFER_CLASS_5"/>
    <property type="match status" value="1"/>
</dbReference>
<keyword evidence="5" id="KW-0663">Pyridoxal phosphate</keyword>
<accession>A0A160VEA4</accession>
<dbReference type="InterPro" id="IPR015424">
    <property type="entry name" value="PyrdxlP-dep_Trfase"/>
</dbReference>
<dbReference type="GO" id="GO:0030170">
    <property type="term" value="F:pyridoxal phosphate binding"/>
    <property type="evidence" value="ECO:0007669"/>
    <property type="project" value="InterPro"/>
</dbReference>
<evidence type="ECO:0000256" key="3">
    <source>
        <dbReference type="ARBA" id="ARBA00012239"/>
    </source>
</evidence>
<feature type="domain" description="Aminotransferase class V" evidence="7">
    <location>
        <begin position="22"/>
        <end position="391"/>
    </location>
</feature>
<dbReference type="Gene3D" id="3.90.1150.10">
    <property type="entry name" value="Aspartate Aminotransferase, domain 1"/>
    <property type="match status" value="1"/>
</dbReference>
<evidence type="ECO:0000259" key="7">
    <source>
        <dbReference type="Pfam" id="PF00266"/>
    </source>
</evidence>
<dbReference type="InterPro" id="IPR000192">
    <property type="entry name" value="Aminotrans_V_dom"/>
</dbReference>